<gene>
    <name evidence="2" type="ORF">THITE_158614</name>
</gene>
<proteinExistence type="predicted"/>
<dbReference type="AlphaFoldDB" id="G2QVW5"/>
<protein>
    <submittedName>
        <fullName evidence="2">Uncharacterized protein</fullName>
    </submittedName>
</protein>
<organism evidence="2 3">
    <name type="scientific">Thermothielavioides terrestris (strain ATCC 38088 / NRRL 8126)</name>
    <name type="common">Thielavia terrestris</name>
    <dbReference type="NCBI Taxonomy" id="578455"/>
    <lineage>
        <taxon>Eukaryota</taxon>
        <taxon>Fungi</taxon>
        <taxon>Dikarya</taxon>
        <taxon>Ascomycota</taxon>
        <taxon>Pezizomycotina</taxon>
        <taxon>Sordariomycetes</taxon>
        <taxon>Sordariomycetidae</taxon>
        <taxon>Sordariales</taxon>
        <taxon>Chaetomiaceae</taxon>
        <taxon>Thermothielavioides</taxon>
        <taxon>Thermothielavioides terrestris</taxon>
    </lineage>
</organism>
<evidence type="ECO:0000313" key="2">
    <source>
        <dbReference type="EMBL" id="AEO64697.1"/>
    </source>
</evidence>
<accession>G2QVW5</accession>
<sequence length="198" mass="21138">MDFLKQQPARDLKPARLRLANKRETSCSDTQRPARKHVLTDATATEISQPQSPTRVQTTASIRGSSPPVRTITPNLAALVSKFETPGTVDAQWKSRRQPCDPRTIKDPGRTLSMELDRPEASSDTKAAPSPSRGVPPSDNTSTTQDVRAGAAVTSLATVGGHLVEVSQNLDNHSGEGRNEATNVAPSIGGHSPNNSED</sequence>
<feature type="compositionally biased region" description="Polar residues" evidence="1">
    <location>
        <begin position="42"/>
        <end position="64"/>
    </location>
</feature>
<feature type="compositionally biased region" description="Basic and acidic residues" evidence="1">
    <location>
        <begin position="98"/>
        <end position="123"/>
    </location>
</feature>
<feature type="region of interest" description="Disordered" evidence="1">
    <location>
        <begin position="89"/>
        <end position="198"/>
    </location>
</feature>
<reference evidence="2 3" key="1">
    <citation type="journal article" date="2011" name="Nat. Biotechnol.">
        <title>Comparative genomic analysis of the thermophilic biomass-degrading fungi Myceliophthora thermophila and Thielavia terrestris.</title>
        <authorList>
            <person name="Berka R.M."/>
            <person name="Grigoriev I.V."/>
            <person name="Otillar R."/>
            <person name="Salamov A."/>
            <person name="Grimwood J."/>
            <person name="Reid I."/>
            <person name="Ishmael N."/>
            <person name="John T."/>
            <person name="Darmond C."/>
            <person name="Moisan M.-C."/>
            <person name="Henrissat B."/>
            <person name="Coutinho P.M."/>
            <person name="Lombard V."/>
            <person name="Natvig D.O."/>
            <person name="Lindquist E."/>
            <person name="Schmutz J."/>
            <person name="Lucas S."/>
            <person name="Harris P."/>
            <person name="Powlowski J."/>
            <person name="Bellemare A."/>
            <person name="Taylor D."/>
            <person name="Butler G."/>
            <person name="de Vries R.P."/>
            <person name="Allijn I.E."/>
            <person name="van den Brink J."/>
            <person name="Ushinsky S."/>
            <person name="Storms R."/>
            <person name="Powell A.J."/>
            <person name="Paulsen I.T."/>
            <person name="Elbourne L.D.H."/>
            <person name="Baker S.E."/>
            <person name="Magnuson J."/>
            <person name="LaBoissiere S."/>
            <person name="Clutterbuck A.J."/>
            <person name="Martinez D."/>
            <person name="Wogulis M."/>
            <person name="de Leon A.L."/>
            <person name="Rey M.W."/>
            <person name="Tsang A."/>
        </authorList>
    </citation>
    <scope>NUCLEOTIDE SEQUENCE [LARGE SCALE GENOMIC DNA]</scope>
    <source>
        <strain evidence="3">ATCC 38088 / NRRL 8126</strain>
    </source>
</reference>
<dbReference type="GeneID" id="11523874"/>
<feature type="region of interest" description="Disordered" evidence="1">
    <location>
        <begin position="1"/>
        <end position="71"/>
    </location>
</feature>
<evidence type="ECO:0000256" key="1">
    <source>
        <dbReference type="SAM" id="MobiDB-lite"/>
    </source>
</evidence>
<keyword evidence="3" id="KW-1185">Reference proteome</keyword>
<dbReference type="KEGG" id="ttt:THITE_158614"/>
<dbReference type="HOGENOM" id="CLU_1378991_0_0_1"/>
<dbReference type="Proteomes" id="UP000008181">
    <property type="component" value="Chromosome 1"/>
</dbReference>
<dbReference type="RefSeq" id="XP_003651033.1">
    <property type="nucleotide sequence ID" value="XM_003650985.1"/>
</dbReference>
<name>G2QVW5_THETT</name>
<dbReference type="EMBL" id="CP003009">
    <property type="protein sequence ID" value="AEO64697.1"/>
    <property type="molecule type" value="Genomic_DNA"/>
</dbReference>
<evidence type="ECO:0000313" key="3">
    <source>
        <dbReference type="Proteomes" id="UP000008181"/>
    </source>
</evidence>